<keyword evidence="9" id="KW-1185">Reference proteome</keyword>
<gene>
    <name evidence="8" type="ORF">GCM10008090_13740</name>
</gene>
<dbReference type="RefSeq" id="WP_189399295.1">
    <property type="nucleotide sequence ID" value="NZ_BMXA01000002.1"/>
</dbReference>
<feature type="domain" description="Peptidase S8/S53" evidence="7">
    <location>
        <begin position="427"/>
        <end position="555"/>
    </location>
</feature>
<dbReference type="GO" id="GO:0004252">
    <property type="term" value="F:serine-type endopeptidase activity"/>
    <property type="evidence" value="ECO:0007669"/>
    <property type="project" value="InterPro"/>
</dbReference>
<keyword evidence="6" id="KW-0732">Signal</keyword>
<dbReference type="EMBL" id="BMXA01000002">
    <property type="protein sequence ID" value="GHA05432.1"/>
    <property type="molecule type" value="Genomic_DNA"/>
</dbReference>
<dbReference type="SUPFAM" id="SSF52743">
    <property type="entry name" value="Subtilisin-like"/>
    <property type="match status" value="1"/>
</dbReference>
<sequence>MRSSQSLRPAVRSTLFAFCIALPFVTPAVELTDPIPRAKIDAAIAATQARQARAAKQNPKLDPLLAQLVVEDQHLRKFGHTQSGLRFKGNNQVQVYIKTKSAPEHATPYLQALGAEIEVTVPSLSQIQAWVPVSAITAISELAQVSAISRPVYATNRAGRVVTQGDAILKANILRDMGVTGEGIKVGIISDGANSWTSARNSGDLPQNITVYGSCSTRSANPSQCSPALTCNEGTAMAEIIHDLAPDAELAVAAVSTSMEFISQANRLANTFGANIIVDDLGFYGEPYFSDGDIANAVARLPADVLYVSSAGNSAASHYERNYRQFPGGGGIHNFGTGSGNRSDDAMGFLIPPNRGTVALLQWDENFNNPSSNYDLYIFNTDGQITQQSTFTGGPAFEAVCVPNTGASDEVRFAVVNKQSGAARKLEMFFLGAGAIEYEIPSGSIFGHPGVTRALAIGTTNAGSNTAAFYSSRGPAQRNRAKPDLTGVDGVSVTGAGGFPSTFFGTSAAAPHVAGVAALLMSASRKNTTALVRQAMLSTATDLGSGGRDSVYGYGRVNADAAIKQLYIDGNRINIGSLLPLLLED</sequence>
<dbReference type="PROSITE" id="PS00138">
    <property type="entry name" value="SUBTILASE_SER"/>
    <property type="match status" value="1"/>
</dbReference>
<comment type="caution">
    <text evidence="8">The sequence shown here is derived from an EMBL/GenBank/DDBJ whole genome shotgun (WGS) entry which is preliminary data.</text>
</comment>
<dbReference type="Pfam" id="PF00082">
    <property type="entry name" value="Peptidase_S8"/>
    <property type="match status" value="1"/>
</dbReference>
<dbReference type="AlphaFoldDB" id="A0A918RNH6"/>
<reference evidence="8" key="2">
    <citation type="submission" date="2020-09" db="EMBL/GenBank/DDBJ databases">
        <authorList>
            <person name="Sun Q."/>
            <person name="Kim S."/>
        </authorList>
    </citation>
    <scope>NUCLEOTIDE SEQUENCE</scope>
    <source>
        <strain evidence="8">KCTC 12711</strain>
    </source>
</reference>
<dbReference type="InterPro" id="IPR051048">
    <property type="entry name" value="Peptidase_S8/S53_subtilisin"/>
</dbReference>
<dbReference type="PANTHER" id="PTHR43399">
    <property type="entry name" value="SUBTILISIN-RELATED"/>
    <property type="match status" value="1"/>
</dbReference>
<evidence type="ECO:0000259" key="7">
    <source>
        <dbReference type="Pfam" id="PF00082"/>
    </source>
</evidence>
<dbReference type="InterPro" id="IPR034075">
    <property type="entry name" value="Glr3161-like_dom"/>
</dbReference>
<evidence type="ECO:0000256" key="3">
    <source>
        <dbReference type="ARBA" id="ARBA00022801"/>
    </source>
</evidence>
<dbReference type="InterPro" id="IPR000209">
    <property type="entry name" value="Peptidase_S8/S53_dom"/>
</dbReference>
<dbReference type="PROSITE" id="PS51892">
    <property type="entry name" value="SUBTILASE"/>
    <property type="match status" value="1"/>
</dbReference>
<proteinExistence type="inferred from homology"/>
<dbReference type="PRINTS" id="PR00723">
    <property type="entry name" value="SUBTILISIN"/>
</dbReference>
<keyword evidence="4" id="KW-0720">Serine protease</keyword>
<name>A0A918RNH6_9GAMM</name>
<evidence type="ECO:0000256" key="6">
    <source>
        <dbReference type="SAM" id="SignalP"/>
    </source>
</evidence>
<feature type="chain" id="PRO_5036996791" description="Peptidase S8/S53 domain-containing protein" evidence="6">
    <location>
        <begin position="29"/>
        <end position="585"/>
    </location>
</feature>
<accession>A0A918RNH6</accession>
<dbReference type="Proteomes" id="UP000614811">
    <property type="component" value="Unassembled WGS sequence"/>
</dbReference>
<reference evidence="8" key="1">
    <citation type="journal article" date="2014" name="Int. J. Syst. Evol. Microbiol.">
        <title>Complete genome sequence of Corynebacterium casei LMG S-19264T (=DSM 44701T), isolated from a smear-ripened cheese.</title>
        <authorList>
            <consortium name="US DOE Joint Genome Institute (JGI-PGF)"/>
            <person name="Walter F."/>
            <person name="Albersmeier A."/>
            <person name="Kalinowski J."/>
            <person name="Ruckert C."/>
        </authorList>
    </citation>
    <scope>NUCLEOTIDE SEQUENCE</scope>
    <source>
        <strain evidence="8">KCTC 12711</strain>
    </source>
</reference>
<evidence type="ECO:0000256" key="5">
    <source>
        <dbReference type="PROSITE-ProRule" id="PRU01240"/>
    </source>
</evidence>
<feature type="signal peptide" evidence="6">
    <location>
        <begin position="1"/>
        <end position="28"/>
    </location>
</feature>
<evidence type="ECO:0000313" key="8">
    <source>
        <dbReference type="EMBL" id="GHA05432.1"/>
    </source>
</evidence>
<dbReference type="GO" id="GO:0006508">
    <property type="term" value="P:proteolysis"/>
    <property type="evidence" value="ECO:0007669"/>
    <property type="project" value="UniProtKB-KW"/>
</dbReference>
<dbReference type="InterPro" id="IPR036852">
    <property type="entry name" value="Peptidase_S8/S53_dom_sf"/>
</dbReference>
<protein>
    <recommendedName>
        <fullName evidence="7">Peptidase S8/S53 domain-containing protein</fullName>
    </recommendedName>
</protein>
<dbReference type="CDD" id="cd05562">
    <property type="entry name" value="Peptidases_S53_like"/>
    <property type="match status" value="1"/>
</dbReference>
<dbReference type="InterPro" id="IPR015500">
    <property type="entry name" value="Peptidase_S8_subtilisin-rel"/>
</dbReference>
<keyword evidence="3" id="KW-0378">Hydrolase</keyword>
<comment type="similarity">
    <text evidence="1 5">Belongs to the peptidase S8 family.</text>
</comment>
<dbReference type="PANTHER" id="PTHR43399:SF4">
    <property type="entry name" value="CELL WALL-ASSOCIATED PROTEASE"/>
    <property type="match status" value="1"/>
</dbReference>
<dbReference type="Gene3D" id="3.40.50.200">
    <property type="entry name" value="Peptidase S8/S53 domain"/>
    <property type="match status" value="2"/>
</dbReference>
<evidence type="ECO:0000313" key="9">
    <source>
        <dbReference type="Proteomes" id="UP000614811"/>
    </source>
</evidence>
<dbReference type="InterPro" id="IPR023828">
    <property type="entry name" value="Peptidase_S8_Ser-AS"/>
</dbReference>
<keyword evidence="2" id="KW-0645">Protease</keyword>
<comment type="caution">
    <text evidence="5">Lacks conserved residue(s) required for the propagation of feature annotation.</text>
</comment>
<evidence type="ECO:0000256" key="1">
    <source>
        <dbReference type="ARBA" id="ARBA00011073"/>
    </source>
</evidence>
<evidence type="ECO:0000256" key="2">
    <source>
        <dbReference type="ARBA" id="ARBA00022670"/>
    </source>
</evidence>
<organism evidence="8 9">
    <name type="scientific">Arenicella chitinivorans</name>
    <dbReference type="NCBI Taxonomy" id="1329800"/>
    <lineage>
        <taxon>Bacteria</taxon>
        <taxon>Pseudomonadati</taxon>
        <taxon>Pseudomonadota</taxon>
        <taxon>Gammaproteobacteria</taxon>
        <taxon>Arenicellales</taxon>
        <taxon>Arenicellaceae</taxon>
        <taxon>Arenicella</taxon>
    </lineage>
</organism>
<evidence type="ECO:0000256" key="4">
    <source>
        <dbReference type="ARBA" id="ARBA00022825"/>
    </source>
</evidence>